<accession>A0A0S7EWY2</accession>
<dbReference type="EMBL" id="GBYX01474840">
    <property type="protein sequence ID" value="JAO06829.1"/>
    <property type="molecule type" value="Transcribed_RNA"/>
</dbReference>
<proteinExistence type="predicted"/>
<gene>
    <name evidence="2" type="primary">AEGP</name>
</gene>
<keyword evidence="1" id="KW-0812">Transmembrane</keyword>
<sequence>LVSDLCFTFLNVNIWFCFCLCLLMVFVTLRGPSAVGATWVVESTRETGYLEQELPQTPTLDPLLITQLILLMVTTYMWTAQWVRGETCPTLSVTCSIHPQGDTALHFGTT</sequence>
<evidence type="ECO:0000313" key="2">
    <source>
        <dbReference type="EMBL" id="JAO06829.1"/>
    </source>
</evidence>
<keyword evidence="1" id="KW-1133">Transmembrane helix</keyword>
<name>A0A0S7EWY2_9TELE</name>
<dbReference type="AlphaFoldDB" id="A0A0S7EWY2"/>
<organism evidence="2">
    <name type="scientific">Poeciliopsis prolifica</name>
    <name type="common">blackstripe livebearer</name>
    <dbReference type="NCBI Taxonomy" id="188132"/>
    <lineage>
        <taxon>Eukaryota</taxon>
        <taxon>Metazoa</taxon>
        <taxon>Chordata</taxon>
        <taxon>Craniata</taxon>
        <taxon>Vertebrata</taxon>
        <taxon>Euteleostomi</taxon>
        <taxon>Actinopterygii</taxon>
        <taxon>Neopterygii</taxon>
        <taxon>Teleostei</taxon>
        <taxon>Neoteleostei</taxon>
        <taxon>Acanthomorphata</taxon>
        <taxon>Ovalentaria</taxon>
        <taxon>Atherinomorphae</taxon>
        <taxon>Cyprinodontiformes</taxon>
        <taxon>Poeciliidae</taxon>
        <taxon>Poeciliinae</taxon>
        <taxon>Poeciliopsis</taxon>
    </lineage>
</organism>
<keyword evidence="1" id="KW-0472">Membrane</keyword>
<evidence type="ECO:0000256" key="1">
    <source>
        <dbReference type="SAM" id="Phobius"/>
    </source>
</evidence>
<feature type="transmembrane region" description="Helical" evidence="1">
    <location>
        <begin position="12"/>
        <end position="29"/>
    </location>
</feature>
<reference evidence="2" key="1">
    <citation type="submission" date="2014-12" db="EMBL/GenBank/DDBJ databases">
        <title>Parallel Evolution in Life History Adaptation Evident in the Tissue-Specific Poeciliopsis prolifica transcriptome.</title>
        <authorList>
            <person name="Jue N.K."/>
            <person name="Foley R.J."/>
            <person name="Obergfell C."/>
            <person name="Reznick D.N."/>
            <person name="O'Neill R.J."/>
            <person name="O'Neill M.J."/>
        </authorList>
    </citation>
    <scope>NUCLEOTIDE SEQUENCE</scope>
</reference>
<feature type="non-terminal residue" evidence="2">
    <location>
        <position position="1"/>
    </location>
</feature>
<feature type="non-terminal residue" evidence="2">
    <location>
        <position position="110"/>
    </location>
</feature>
<protein>
    <submittedName>
        <fullName evidence="2">AEGP</fullName>
    </submittedName>
</protein>